<keyword evidence="2" id="KW-1185">Reference proteome</keyword>
<dbReference type="AlphaFoldDB" id="A0A5S5D1S5"/>
<reference evidence="1 2" key="1">
    <citation type="submission" date="2019-07" db="EMBL/GenBank/DDBJ databases">
        <title>Genomic Encyclopedia of Archaeal and Bacterial Type Strains, Phase II (KMG-II): from individual species to whole genera.</title>
        <authorList>
            <person name="Goeker M."/>
        </authorList>
    </citation>
    <scope>NUCLEOTIDE SEQUENCE [LARGE SCALE GENOMIC DNA]</scope>
    <source>
        <strain evidence="1 2">DSM 18850</strain>
    </source>
</reference>
<evidence type="ECO:0000313" key="2">
    <source>
        <dbReference type="Proteomes" id="UP000325105"/>
    </source>
</evidence>
<name>A0A5S5D1S5_9SPHI</name>
<evidence type="ECO:0000313" key="1">
    <source>
        <dbReference type="EMBL" id="TYP88742.1"/>
    </source>
</evidence>
<dbReference type="EMBL" id="VNHX01000030">
    <property type="protein sequence ID" value="TYP88742.1"/>
    <property type="molecule type" value="Genomic_DNA"/>
</dbReference>
<sequence>MKPILYRINYGGVRISDRPDERLLPWFTDRLIICFWTGNWMRAYLDKHLEEIKLEAESKGFRFFWIEDPNIAEFADLPIVDDPTFTVNDEISYCLFNDRYTENVCLVRRLDDRHFVGWLKGDLVKSSTDIRLPKELYEELGPPEDYRPVATWEDIETTSGEEIAPSPIRTDPDPNNDLHDHYFQQFSVQCERCHHVSFYKLSKQPDFYNSMDAEVKCARCQKESHYVCSGDLGYYLEVESGEWEVFGTGIPFGTGYCEDCKPYYVSDVKNLEFKCDCGGTMKKVNNNGVLS</sequence>
<proteinExistence type="predicted"/>
<dbReference type="OrthoDB" id="9818092at2"/>
<dbReference type="RefSeq" id="WP_148910219.1">
    <property type="nucleotide sequence ID" value="NZ_VNHX01000030.1"/>
</dbReference>
<comment type="caution">
    <text evidence="1">The sequence shown here is derived from an EMBL/GenBank/DDBJ whole genome shotgun (WGS) entry which is preliminary data.</text>
</comment>
<organism evidence="1 2">
    <name type="scientific">Sphingobacterium allocomposti</name>
    <dbReference type="NCBI Taxonomy" id="415956"/>
    <lineage>
        <taxon>Bacteria</taxon>
        <taxon>Pseudomonadati</taxon>
        <taxon>Bacteroidota</taxon>
        <taxon>Sphingobacteriia</taxon>
        <taxon>Sphingobacteriales</taxon>
        <taxon>Sphingobacteriaceae</taxon>
        <taxon>Sphingobacterium</taxon>
    </lineage>
</organism>
<gene>
    <name evidence="1" type="ORF">BC792_13044</name>
</gene>
<protein>
    <submittedName>
        <fullName evidence="1">Uncharacterized protein</fullName>
    </submittedName>
</protein>
<accession>A0A5S5D1S5</accession>
<dbReference type="Proteomes" id="UP000325105">
    <property type="component" value="Unassembled WGS sequence"/>
</dbReference>